<organism evidence="8 9">
    <name type="scientific">Plakobranchus ocellatus</name>
    <dbReference type="NCBI Taxonomy" id="259542"/>
    <lineage>
        <taxon>Eukaryota</taxon>
        <taxon>Metazoa</taxon>
        <taxon>Spiralia</taxon>
        <taxon>Lophotrochozoa</taxon>
        <taxon>Mollusca</taxon>
        <taxon>Gastropoda</taxon>
        <taxon>Heterobranchia</taxon>
        <taxon>Euthyneura</taxon>
        <taxon>Panpulmonata</taxon>
        <taxon>Sacoglossa</taxon>
        <taxon>Placobranchoidea</taxon>
        <taxon>Plakobranchidae</taxon>
        <taxon>Plakobranchus</taxon>
    </lineage>
</organism>
<dbReference type="GO" id="GO:0031965">
    <property type="term" value="C:nuclear membrane"/>
    <property type="evidence" value="ECO:0007669"/>
    <property type="project" value="UniProtKB-SubCell"/>
</dbReference>
<feature type="coiled-coil region" evidence="6">
    <location>
        <begin position="265"/>
        <end position="318"/>
    </location>
</feature>
<dbReference type="SMART" id="SM00150">
    <property type="entry name" value="SPEC"/>
    <property type="match status" value="10"/>
</dbReference>
<evidence type="ECO:0000256" key="2">
    <source>
        <dbReference type="ARBA" id="ARBA00022553"/>
    </source>
</evidence>
<proteinExistence type="predicted"/>
<dbReference type="InterPro" id="IPR002017">
    <property type="entry name" value="Spectrin_repeat"/>
</dbReference>
<feature type="region of interest" description="Disordered" evidence="7">
    <location>
        <begin position="1"/>
        <end position="46"/>
    </location>
</feature>
<comment type="caution">
    <text evidence="8">The sequence shown here is derived from an EMBL/GenBank/DDBJ whole genome shotgun (WGS) entry which is preliminary data.</text>
</comment>
<protein>
    <submittedName>
        <fullName evidence="8">Nesprin-1-like</fullName>
    </submittedName>
</protein>
<dbReference type="Proteomes" id="UP000735302">
    <property type="component" value="Unassembled WGS sequence"/>
</dbReference>
<evidence type="ECO:0000256" key="4">
    <source>
        <dbReference type="ARBA" id="ARBA00023136"/>
    </source>
</evidence>
<keyword evidence="2" id="KW-0597">Phosphoprotein</keyword>
<keyword evidence="9" id="KW-1185">Reference proteome</keyword>
<evidence type="ECO:0000256" key="6">
    <source>
        <dbReference type="SAM" id="Coils"/>
    </source>
</evidence>
<comment type="subcellular location">
    <subcellularLocation>
        <location evidence="1">Nucleus membrane</location>
    </subcellularLocation>
</comment>
<dbReference type="EMBL" id="BLXT01008384">
    <property type="protein sequence ID" value="GFO48203.1"/>
    <property type="molecule type" value="Genomic_DNA"/>
</dbReference>
<dbReference type="Gene3D" id="1.20.58.60">
    <property type="match status" value="7"/>
</dbReference>
<dbReference type="CDD" id="cd00176">
    <property type="entry name" value="SPEC"/>
    <property type="match status" value="3"/>
</dbReference>
<evidence type="ECO:0000313" key="8">
    <source>
        <dbReference type="EMBL" id="GFO48203.1"/>
    </source>
</evidence>
<keyword evidence="5" id="KW-0539">Nucleus</keyword>
<keyword evidence="3" id="KW-0677">Repeat</keyword>
<sequence length="1501" mass="169461">MGGTVSACAGKSGLCAGKEKKKGRKEIKPEKYPKKRKRREKQLREKVQAKDLAVAELKATAGQLSEKLGQHDRDLVDEKIRDSEHRHTTLLSSIDHKLQGYGQLETDLDGLRTEAHDYLQWIDQIDAKVKDEDGQGHSVQKLEARLEEFKAVEHELSVKQSTLDAVSEKAQAILADLPSKERHTMEQLLAKVQTKHNELFGQVSEKCRQLEDEVDLAKEIQERLSQHKVWLEEAKTAAEEFDVIRLASADVDKQLDKCKLAVSKAQNKVERVSEIQTKVEELKELGGNAAKEEFEKALEDLAAQQADLLSQLKKQQGNLRDCAASRRRFEGDCAKVDRWAADTELKCGPDSSGVQSLEERLADLKSMSNTVQVFESLVKETTDLGETFFPSLYAEEHPTLRAQLDALQKNFNRVSDQVKTSTEELESTLRSRSQAQEQVTQCESFLQAVQGEIKKETGPIGFEVKDAELMCAVFQSIDEKLAAYSPTMEQLTASRDKLREDGQASLADDVTRLAELHQTLITQVNAQLEACKAAITQRQAFTRLVEAQEHLVAECEVSFDSAGKQPIADRLEVFKDVLQKLLQLEPDLPITAEKAAHIGTQGTQDDLATATAAVEKLTTKVHAQKANTQAQIAHCEALQREKEGFESSVNMLMTWLEEKESTLASCSKLHLDSAKVMPVIVKHKTTSSEAKEKLHAIREQAVSDKSRYEAMSEPLSEEFEERLQQIEALQESITTAIAKKEQYLEDALSDRQQLENSMHQVLDWLRGASELLDSGVHGLDYDTLEGTLSEFTDYFTEASLCQDELEQVSELSERLMPTLDTNDAATLEQSLASVQRKYTNIMTGAHSKQAHLEQKLKQWNSFQDQLASVNRRLTVLEEEWQEVDHSTDASPDVVHSHLELVKTFLEHAETSRHLVDDLNQVARDLERAGSQDSRAVVSRLVAAVNERWEALTGQAEARVMTLEEIGGQWGDFTTMLSSVQTVIQESETRLSIISIHEVTFTQLGQHLDSLKEINENLERIQPLVSRLQTSSMTLQKALPTAEAKITSQEQFMVLIERYERLVEKAKEVTSSVQEELDTRQDAMNELSECCDWLRDTLVSVQTYSDAGVTAEERLSRNKSAEADLKHRMERVRALQSTLESQYTAEGRQLPEEISEKLEEVHGLEKELEAALREADEKLLQLREDRAEFHRLLSAVTSWLHRADVQLQDRMTMLPQAREDHQTLLGQFDSFKSDLDHLRSKGGEIIRDSPEPEEKQTIQKTLAEVNREWLSLQAQTADRTAALSEAADLSHAIEDVCAGVERWLGQAEDTIKEDLEWTHTDRLREQLQGHRQVEKEVPPNQDKVTALGAMVKQLEQTCPAPNSAARVANLKQRLDTVHTKAGVQLSALEDANQRLTDFEKDVSELMRWLEQTRARMTMRDTTTDLRSQLDVQEKLSHANIHLDNPRNEVCKSGNRLKKQIYTDAAMLANKRWSQTSTKQEKQTANTAEKGPTLYRERSETSP</sequence>
<gene>
    <name evidence="8" type="ORF">PoB_007470800</name>
</gene>
<dbReference type="PANTHER" id="PTHR14514:SF7">
    <property type="entry name" value="KASH DOMAIN-CONTAINING PROTEIN"/>
    <property type="match status" value="1"/>
</dbReference>
<evidence type="ECO:0000256" key="7">
    <source>
        <dbReference type="SAM" id="MobiDB-lite"/>
    </source>
</evidence>
<dbReference type="PANTHER" id="PTHR14514">
    <property type="entry name" value="PKA ANCHORING PROTEIN"/>
    <property type="match status" value="1"/>
</dbReference>
<feature type="compositionally biased region" description="Polar residues" evidence="7">
    <location>
        <begin position="1470"/>
        <end position="1485"/>
    </location>
</feature>
<evidence type="ECO:0000256" key="3">
    <source>
        <dbReference type="ARBA" id="ARBA00022737"/>
    </source>
</evidence>
<evidence type="ECO:0000256" key="5">
    <source>
        <dbReference type="ARBA" id="ARBA00023242"/>
    </source>
</evidence>
<accession>A0AAV4DVU1</accession>
<dbReference type="SUPFAM" id="SSF46966">
    <property type="entry name" value="Spectrin repeat"/>
    <property type="match status" value="10"/>
</dbReference>
<reference evidence="8 9" key="1">
    <citation type="journal article" date="2021" name="Elife">
        <title>Chloroplast acquisition without the gene transfer in kleptoplastic sea slugs, Plakobranchus ocellatus.</title>
        <authorList>
            <person name="Maeda T."/>
            <person name="Takahashi S."/>
            <person name="Yoshida T."/>
            <person name="Shimamura S."/>
            <person name="Takaki Y."/>
            <person name="Nagai Y."/>
            <person name="Toyoda A."/>
            <person name="Suzuki Y."/>
            <person name="Arimoto A."/>
            <person name="Ishii H."/>
            <person name="Satoh N."/>
            <person name="Nishiyama T."/>
            <person name="Hasebe M."/>
            <person name="Maruyama T."/>
            <person name="Minagawa J."/>
            <person name="Obokata J."/>
            <person name="Shigenobu S."/>
        </authorList>
    </citation>
    <scope>NUCLEOTIDE SEQUENCE [LARGE SCALE GENOMIC DNA]</scope>
</reference>
<dbReference type="InterPro" id="IPR018159">
    <property type="entry name" value="Spectrin/alpha-actinin"/>
</dbReference>
<keyword evidence="6" id="KW-0175">Coiled coil</keyword>
<feature type="coiled-coil region" evidence="6">
    <location>
        <begin position="1153"/>
        <end position="1191"/>
    </location>
</feature>
<name>A0AAV4DVU1_9GAST</name>
<feature type="coiled-coil region" evidence="6">
    <location>
        <begin position="726"/>
        <end position="757"/>
    </location>
</feature>
<evidence type="ECO:0000256" key="1">
    <source>
        <dbReference type="ARBA" id="ARBA00004126"/>
    </source>
</evidence>
<dbReference type="Pfam" id="PF00435">
    <property type="entry name" value="Spectrin"/>
    <property type="match status" value="3"/>
</dbReference>
<keyword evidence="4" id="KW-0472">Membrane</keyword>
<evidence type="ECO:0000313" key="9">
    <source>
        <dbReference type="Proteomes" id="UP000735302"/>
    </source>
</evidence>
<feature type="region of interest" description="Disordered" evidence="7">
    <location>
        <begin position="1470"/>
        <end position="1501"/>
    </location>
</feature>